<dbReference type="AlphaFoldDB" id="A0A5K7X9J3"/>
<accession>A0A5K7X9J3</accession>
<proteinExistence type="predicted"/>
<evidence type="ECO:0000313" key="4">
    <source>
        <dbReference type="Proteomes" id="UP000326837"/>
    </source>
</evidence>
<keyword evidence="1" id="KW-0812">Transmembrane</keyword>
<name>A0A5K7X9J3_9BACT</name>
<evidence type="ECO:0000313" key="3">
    <source>
        <dbReference type="EMBL" id="BBO31093.1"/>
    </source>
</evidence>
<dbReference type="KEGG" id="lpav:PLANPX_0705"/>
<dbReference type="InterPro" id="IPR058962">
    <property type="entry name" value="DUF8108_N"/>
</dbReference>
<keyword evidence="4" id="KW-1185">Reference proteome</keyword>
<reference evidence="4" key="1">
    <citation type="submission" date="2019-10" db="EMBL/GenBank/DDBJ databases">
        <title>Lacipirellula parvula gen. nov., sp. nov., representing a lineage of planctomycetes widespread in freshwater anoxic habitats, and description of the family Lacipirellulaceae.</title>
        <authorList>
            <person name="Dedysh S.N."/>
            <person name="Kulichevskaya I.S."/>
            <person name="Beletsky A.V."/>
            <person name="Rakitin A.L."/>
            <person name="Mardanov A.V."/>
            <person name="Ivanova A.A."/>
            <person name="Saltykova V.X."/>
            <person name="Rijpstra W.I.C."/>
            <person name="Sinninghe Damste J.S."/>
            <person name="Ravin N.V."/>
        </authorList>
    </citation>
    <scope>NUCLEOTIDE SEQUENCE [LARGE SCALE GENOMIC DNA]</scope>
    <source>
        <strain evidence="4">PX69</strain>
    </source>
</reference>
<dbReference type="RefSeq" id="WP_152097294.1">
    <property type="nucleotide sequence ID" value="NZ_AP021861.1"/>
</dbReference>
<feature type="domain" description="DUF8108" evidence="2">
    <location>
        <begin position="12"/>
        <end position="77"/>
    </location>
</feature>
<keyword evidence="1" id="KW-1133">Transmembrane helix</keyword>
<dbReference type="Proteomes" id="UP000326837">
    <property type="component" value="Chromosome"/>
</dbReference>
<feature type="transmembrane region" description="Helical" evidence="1">
    <location>
        <begin position="50"/>
        <end position="72"/>
    </location>
</feature>
<gene>
    <name evidence="3" type="ORF">PLANPX_0705</name>
</gene>
<organism evidence="3 4">
    <name type="scientific">Lacipirellula parvula</name>
    <dbReference type="NCBI Taxonomy" id="2650471"/>
    <lineage>
        <taxon>Bacteria</taxon>
        <taxon>Pseudomonadati</taxon>
        <taxon>Planctomycetota</taxon>
        <taxon>Planctomycetia</taxon>
        <taxon>Pirellulales</taxon>
        <taxon>Lacipirellulaceae</taxon>
        <taxon>Lacipirellula</taxon>
    </lineage>
</organism>
<evidence type="ECO:0000256" key="1">
    <source>
        <dbReference type="SAM" id="Phobius"/>
    </source>
</evidence>
<sequence>MAAPRLRRVSSKKELENMLDDYMTQGYEIIEQGQTTAMVRRKTWGSAGGHVLWGLLTIWFTLGFGNLAYALVAHYNAEKVMLKIDADAKG</sequence>
<evidence type="ECO:0000259" key="2">
    <source>
        <dbReference type="Pfam" id="PF26438"/>
    </source>
</evidence>
<protein>
    <recommendedName>
        <fullName evidence="2">DUF8108 domain-containing protein</fullName>
    </recommendedName>
</protein>
<keyword evidence="1" id="KW-0472">Membrane</keyword>
<dbReference type="Pfam" id="PF26438">
    <property type="entry name" value="DUF8108_N"/>
    <property type="match status" value="1"/>
</dbReference>
<dbReference type="EMBL" id="AP021861">
    <property type="protein sequence ID" value="BBO31093.1"/>
    <property type="molecule type" value="Genomic_DNA"/>
</dbReference>